<feature type="domain" description="Copper amine oxidase-like N-terminal" evidence="2">
    <location>
        <begin position="63"/>
        <end position="134"/>
    </location>
</feature>
<dbReference type="SUPFAM" id="SSF55383">
    <property type="entry name" value="Copper amine oxidase, domain N"/>
    <property type="match status" value="1"/>
</dbReference>
<reference evidence="3 4" key="1">
    <citation type="submission" date="2018-12" db="EMBL/GenBank/DDBJ databases">
        <authorList>
            <consortium name="Pathogen Informatics"/>
        </authorList>
    </citation>
    <scope>NUCLEOTIDE SEQUENCE [LARGE SCALE GENOMIC DNA]</scope>
    <source>
        <strain evidence="3 4">NCTC13079</strain>
    </source>
</reference>
<feature type="chain" id="PRO_5018612979" evidence="1">
    <location>
        <begin position="21"/>
        <end position="236"/>
    </location>
</feature>
<dbReference type="AlphaFoldDB" id="A0A3S4Y854"/>
<evidence type="ECO:0000256" key="1">
    <source>
        <dbReference type="SAM" id="SignalP"/>
    </source>
</evidence>
<dbReference type="KEGG" id="piv:NCTC13079_01450"/>
<evidence type="ECO:0000313" key="3">
    <source>
        <dbReference type="EMBL" id="VEJ36246.1"/>
    </source>
</evidence>
<dbReference type="Pfam" id="PF07833">
    <property type="entry name" value="Cu_amine_oxidN1"/>
    <property type="match status" value="1"/>
</dbReference>
<accession>A0A3S4Y854</accession>
<evidence type="ECO:0000259" key="2">
    <source>
        <dbReference type="Pfam" id="PF07833"/>
    </source>
</evidence>
<proteinExistence type="predicted"/>
<dbReference type="InterPro" id="IPR036582">
    <property type="entry name" value="Mao_N_sf"/>
</dbReference>
<organism evidence="3 4">
    <name type="scientific">Aedoeadaptatus ivorii</name>
    <dbReference type="NCBI Taxonomy" id="54006"/>
    <lineage>
        <taxon>Bacteria</taxon>
        <taxon>Bacillati</taxon>
        <taxon>Bacillota</taxon>
        <taxon>Tissierellia</taxon>
        <taxon>Tissierellales</taxon>
        <taxon>Peptoniphilaceae</taxon>
        <taxon>Aedoeadaptatus</taxon>
    </lineage>
</organism>
<dbReference type="Gene3D" id="3.30.457.10">
    <property type="entry name" value="Copper amine oxidase-like, N-terminal domain"/>
    <property type="match status" value="1"/>
</dbReference>
<feature type="signal peptide" evidence="1">
    <location>
        <begin position="1"/>
        <end position="20"/>
    </location>
</feature>
<gene>
    <name evidence="3" type="ORF">NCTC13079_01450</name>
</gene>
<name>A0A3S4Y854_9FIRM</name>
<dbReference type="RefSeq" id="WP_164715258.1">
    <property type="nucleotide sequence ID" value="NZ_JAUSWF010000004.1"/>
</dbReference>
<dbReference type="Proteomes" id="UP000269544">
    <property type="component" value="Chromosome"/>
</dbReference>
<evidence type="ECO:0000313" key="4">
    <source>
        <dbReference type="Proteomes" id="UP000269544"/>
    </source>
</evidence>
<keyword evidence="1" id="KW-0732">Signal</keyword>
<dbReference type="InterPro" id="IPR012854">
    <property type="entry name" value="Cu_amine_oxidase-like_N"/>
</dbReference>
<sequence length="236" mass="26560">MKRIVLVLLLLFALAGKVHAADANGAVSGYMHRVPYRGEENILLRDDIGYVASHVIEKAYSAKLRMEEGRVVLTGKDTMISLPTSGTGGSVNGVLLDRKVGARIEAGKVYLPVRAIAEIFGDRVEWDPDARVILVEETKTPVKHNYYHRGFRFSLFGERSLIERIQFRKGKGGIDIYIDGRYGGEIVIADAPEIRSTEGFLLDYKHGKYYEYRRSAALPREIQTPLEALLMTFERQ</sequence>
<protein>
    <submittedName>
        <fullName evidence="3">Copper amine oxidase N-terminal domain</fullName>
    </submittedName>
</protein>
<dbReference type="EMBL" id="LR134523">
    <property type="protein sequence ID" value="VEJ36246.1"/>
    <property type="molecule type" value="Genomic_DNA"/>
</dbReference>
<keyword evidence="4" id="KW-1185">Reference proteome</keyword>